<dbReference type="InterPro" id="IPR036273">
    <property type="entry name" value="CRAL/TRIO_N_dom_sf"/>
</dbReference>
<dbReference type="KEGG" id="pmrn:116945266"/>
<dbReference type="GO" id="GO:1902936">
    <property type="term" value="F:phosphatidylinositol bisphosphate binding"/>
    <property type="evidence" value="ECO:0007669"/>
    <property type="project" value="TreeGrafter"/>
</dbReference>
<protein>
    <submittedName>
        <fullName evidence="3 4">Alpha-tocopherol transfer protein-like</fullName>
    </submittedName>
</protein>
<dbReference type="Gene3D" id="3.40.525.10">
    <property type="entry name" value="CRAL-TRIO lipid binding domain"/>
    <property type="match status" value="1"/>
</dbReference>
<dbReference type="PANTHER" id="PTHR10174">
    <property type="entry name" value="ALPHA-TOCOPHEROL TRANSFER PROTEIN-RELATED"/>
    <property type="match status" value="1"/>
</dbReference>
<dbReference type="Pfam" id="PF00650">
    <property type="entry name" value="CRAL_TRIO"/>
    <property type="match status" value="1"/>
</dbReference>
<evidence type="ECO:0000313" key="3">
    <source>
        <dbReference type="RefSeq" id="XP_032815535.1"/>
    </source>
</evidence>
<evidence type="ECO:0000259" key="1">
    <source>
        <dbReference type="PROSITE" id="PS50191"/>
    </source>
</evidence>
<dbReference type="CDD" id="cd00170">
    <property type="entry name" value="SEC14"/>
    <property type="match status" value="1"/>
</dbReference>
<dbReference type="InterPro" id="IPR011074">
    <property type="entry name" value="CRAL/TRIO_N_dom"/>
</dbReference>
<dbReference type="RefSeq" id="XP_032815535.1">
    <property type="nucleotide sequence ID" value="XM_032959644.1"/>
</dbReference>
<gene>
    <name evidence="3 4 5" type="primary">LOC116945266</name>
</gene>
<dbReference type="SUPFAM" id="SSF52087">
    <property type="entry name" value="CRAL/TRIO domain"/>
    <property type="match status" value="1"/>
</dbReference>
<organism evidence="2 3">
    <name type="scientific">Petromyzon marinus</name>
    <name type="common">Sea lamprey</name>
    <dbReference type="NCBI Taxonomy" id="7757"/>
    <lineage>
        <taxon>Eukaryota</taxon>
        <taxon>Metazoa</taxon>
        <taxon>Chordata</taxon>
        <taxon>Craniata</taxon>
        <taxon>Vertebrata</taxon>
        <taxon>Cyclostomata</taxon>
        <taxon>Hyperoartia</taxon>
        <taxon>Petromyzontiformes</taxon>
        <taxon>Petromyzontidae</taxon>
        <taxon>Petromyzon</taxon>
    </lineage>
</organism>
<dbReference type="PRINTS" id="PR00180">
    <property type="entry name" value="CRETINALDHBP"/>
</dbReference>
<accession>A0AAJ7TEM1</accession>
<dbReference type="AlphaFoldDB" id="A0AAJ7TEM1"/>
<dbReference type="SMART" id="SM00516">
    <property type="entry name" value="SEC14"/>
    <property type="match status" value="1"/>
</dbReference>
<dbReference type="PANTHER" id="PTHR10174:SF130">
    <property type="entry name" value="ALPHA-TOCOPHEROL TRANSFER PROTEIN-LIKE"/>
    <property type="match status" value="1"/>
</dbReference>
<dbReference type="Gene3D" id="1.20.5.1200">
    <property type="entry name" value="Alpha-tocopherol transfer"/>
    <property type="match status" value="1"/>
</dbReference>
<proteinExistence type="predicted"/>
<feature type="domain" description="CRAL-TRIO" evidence="1">
    <location>
        <begin position="122"/>
        <end position="287"/>
    </location>
</feature>
<dbReference type="SMART" id="SM01100">
    <property type="entry name" value="CRAL_TRIO_N"/>
    <property type="match status" value="1"/>
</dbReference>
<dbReference type="Gene3D" id="1.10.8.20">
    <property type="entry name" value="N-terminal domain of phosphatidylinositol transfer protein sec14p"/>
    <property type="match status" value="1"/>
</dbReference>
<evidence type="ECO:0000313" key="5">
    <source>
        <dbReference type="RefSeq" id="XP_032815537.1"/>
    </source>
</evidence>
<name>A0AAJ7TEM1_PETMA</name>
<dbReference type="PROSITE" id="PS50191">
    <property type="entry name" value="CRAL_TRIO"/>
    <property type="match status" value="1"/>
</dbReference>
<dbReference type="RefSeq" id="XP_032815536.1">
    <property type="nucleotide sequence ID" value="XM_032959645.1"/>
</dbReference>
<keyword evidence="2" id="KW-1185">Reference proteome</keyword>
<sequence length="347" mass="38677">MSCYRTGTGRMEAMEDGMGLTELGPVGVGDPSTEGTYVCRLSPHLVEVARQELQEKPEWRLRDIQALRDMLKEHPEIPAPTDDGFLLRFLRARKFDYDKALLLIDNYYKCRRVWPDVFVNFYPSSVRHVLEAGVVTALPQPDAQGRRIIVLRPGLWNPAVAPATDMLRVLYMTLEMLVRQEETQVCGLVVLADYAGLGLAHASHLGPAFVRRVATVLQDAFPVRVKAVNIFNEPIIMKAIFAIVKPFLKEKLQKRYYFHGSDLSSLHRSLPPGVLPNEYGGAAGSLDAQRWALTLLDWEPFFLREFGGPVAIAPTPALGTEGQQLQIGTSRAASQYSDEAEEASAKL</sequence>
<dbReference type="Proteomes" id="UP001318040">
    <property type="component" value="Chromosome 23"/>
</dbReference>
<dbReference type="GO" id="GO:0016020">
    <property type="term" value="C:membrane"/>
    <property type="evidence" value="ECO:0007669"/>
    <property type="project" value="TreeGrafter"/>
</dbReference>
<dbReference type="SUPFAM" id="SSF46938">
    <property type="entry name" value="CRAL/TRIO N-terminal domain"/>
    <property type="match status" value="1"/>
</dbReference>
<dbReference type="GeneID" id="116945266"/>
<dbReference type="Pfam" id="PF03765">
    <property type="entry name" value="CRAL_TRIO_N"/>
    <property type="match status" value="1"/>
</dbReference>
<dbReference type="RefSeq" id="XP_032815537.1">
    <property type="nucleotide sequence ID" value="XM_032959646.1"/>
</dbReference>
<evidence type="ECO:0000313" key="4">
    <source>
        <dbReference type="RefSeq" id="XP_032815536.1"/>
    </source>
</evidence>
<dbReference type="InterPro" id="IPR036865">
    <property type="entry name" value="CRAL-TRIO_dom_sf"/>
</dbReference>
<reference evidence="3 4" key="1">
    <citation type="submission" date="2025-04" db="UniProtKB">
        <authorList>
            <consortium name="RefSeq"/>
        </authorList>
    </citation>
    <scope>IDENTIFICATION</scope>
    <source>
        <tissue evidence="3 4">Sperm</tissue>
    </source>
</reference>
<evidence type="ECO:0000313" key="2">
    <source>
        <dbReference type="Proteomes" id="UP001318040"/>
    </source>
</evidence>
<dbReference type="InterPro" id="IPR001251">
    <property type="entry name" value="CRAL-TRIO_dom"/>
</dbReference>